<feature type="binding site" evidence="6">
    <location>
        <begin position="245"/>
        <end position="251"/>
    </location>
    <ligand>
        <name>S-adenosyl-L-methionine</name>
        <dbReference type="ChEBI" id="CHEBI:59789"/>
    </ligand>
</feature>
<protein>
    <submittedName>
        <fullName evidence="8">RsmB/NOP family class I SAM-dependent RNA methyltransferase</fullName>
    </submittedName>
</protein>
<accession>A0A501XL00</accession>
<dbReference type="InterPro" id="IPR049560">
    <property type="entry name" value="MeTrfase_RsmB-F_NOP2_cat"/>
</dbReference>
<evidence type="ECO:0000256" key="5">
    <source>
        <dbReference type="ARBA" id="ARBA00022884"/>
    </source>
</evidence>
<dbReference type="InterPro" id="IPR006027">
    <property type="entry name" value="NusB_RsmB_TIM44"/>
</dbReference>
<feature type="binding site" evidence="6">
    <location>
        <position position="266"/>
    </location>
    <ligand>
        <name>S-adenosyl-L-methionine</name>
        <dbReference type="ChEBI" id="CHEBI:59789"/>
    </ligand>
</feature>
<evidence type="ECO:0000313" key="9">
    <source>
        <dbReference type="Proteomes" id="UP000319897"/>
    </source>
</evidence>
<dbReference type="InterPro" id="IPR018314">
    <property type="entry name" value="RsmB/NOL1/NOP2-like_CS"/>
</dbReference>
<keyword evidence="2 6" id="KW-0489">Methyltransferase</keyword>
<dbReference type="InterPro" id="IPR001678">
    <property type="entry name" value="MeTrfase_RsmB-F_NOP2_dom"/>
</dbReference>
<dbReference type="PROSITE" id="PS01153">
    <property type="entry name" value="NOL1_NOP2_SUN"/>
    <property type="match status" value="1"/>
</dbReference>
<evidence type="ECO:0000256" key="6">
    <source>
        <dbReference type="PROSITE-ProRule" id="PRU01023"/>
    </source>
</evidence>
<dbReference type="SUPFAM" id="SSF48013">
    <property type="entry name" value="NusB-like"/>
    <property type="match status" value="1"/>
</dbReference>
<dbReference type="EMBL" id="VFSU01000024">
    <property type="protein sequence ID" value="TPE61236.1"/>
    <property type="molecule type" value="Genomic_DNA"/>
</dbReference>
<dbReference type="CDD" id="cd02440">
    <property type="entry name" value="AdoMet_MTases"/>
    <property type="match status" value="1"/>
</dbReference>
<sequence length="424" mass="44182">MPGPDRARQAAEVPGLEARRAAVRLVHAITVLGRPLDGQLESALKGLGPSDRGLARALTGGVLRNLPGLDSLIDGATRLPLPTDARARMVLRVALAGLLLLETPPHAAIATALPLLEGGPRRLVHGVLSTLIRERAKLPPPSLPGKWAARWTDSWGADEAAAAAERLGEIPPTDLCLRDATATADWCARLGGSSLMPGHVRLEGSQQVEALPGFADGAWWVQDIAASLPARLLGDVAGLRVLDMCAAPGGKTMQLAAAGAEVTALDISGPRLKRLKANLQRTGLTAAVVEADAKQWEPDAPFDAILLDAPCSATGTFRRHPDLLYLKDDLDLGALTALQQALLARAATWLKPGGRLVYAVCSLEPAEGEGETPPAGLLPDPVGPGELPAGLLPESGGAVRTRPSVWGAKGGADGFFMSRWRAPA</sequence>
<keyword evidence="5 6" id="KW-0694">RNA-binding</keyword>
<keyword evidence="3 6" id="KW-0808">Transferase</keyword>
<dbReference type="GO" id="GO:0001510">
    <property type="term" value="P:RNA methylation"/>
    <property type="evidence" value="ECO:0007669"/>
    <property type="project" value="InterPro"/>
</dbReference>
<feature type="active site" description="Nucleophile" evidence="6">
    <location>
        <position position="361"/>
    </location>
</feature>
<dbReference type="InterPro" id="IPR023267">
    <property type="entry name" value="RCMT"/>
</dbReference>
<feature type="binding site" evidence="6">
    <location>
        <position position="308"/>
    </location>
    <ligand>
        <name>S-adenosyl-L-methionine</name>
        <dbReference type="ChEBI" id="CHEBI:59789"/>
    </ligand>
</feature>
<dbReference type="AlphaFoldDB" id="A0A501XL00"/>
<dbReference type="Proteomes" id="UP000319897">
    <property type="component" value="Unassembled WGS sequence"/>
</dbReference>
<dbReference type="Gene3D" id="1.10.940.10">
    <property type="entry name" value="NusB-like"/>
    <property type="match status" value="1"/>
</dbReference>
<dbReference type="OrthoDB" id="9810297at2"/>
<keyword evidence="4 6" id="KW-0949">S-adenosyl-L-methionine</keyword>
<feature type="domain" description="SAM-dependent MTase RsmB/NOP-type" evidence="7">
    <location>
        <begin position="137"/>
        <end position="423"/>
    </location>
</feature>
<dbReference type="GO" id="GO:0003723">
    <property type="term" value="F:RNA binding"/>
    <property type="evidence" value="ECO:0007669"/>
    <property type="project" value="UniProtKB-UniRule"/>
</dbReference>
<proteinExistence type="inferred from homology"/>
<evidence type="ECO:0000313" key="8">
    <source>
        <dbReference type="EMBL" id="TPE61236.1"/>
    </source>
</evidence>
<dbReference type="PRINTS" id="PR02008">
    <property type="entry name" value="RCMTFAMILY"/>
</dbReference>
<evidence type="ECO:0000256" key="4">
    <source>
        <dbReference type="ARBA" id="ARBA00022691"/>
    </source>
</evidence>
<feature type="binding site" evidence="6">
    <location>
        <position position="292"/>
    </location>
    <ligand>
        <name>S-adenosyl-L-methionine</name>
        <dbReference type="ChEBI" id="CHEBI:59789"/>
    </ligand>
</feature>
<dbReference type="RefSeq" id="WP_140928293.1">
    <property type="nucleotide sequence ID" value="NZ_VFSU01000024.1"/>
</dbReference>
<dbReference type="PANTHER" id="PTHR22807:SF61">
    <property type="entry name" value="NOL1_NOP2_SUN FAMILY PROTEIN _ ANTITERMINATION NUSB DOMAIN-CONTAINING PROTEIN"/>
    <property type="match status" value="1"/>
</dbReference>
<evidence type="ECO:0000259" key="7">
    <source>
        <dbReference type="PROSITE" id="PS51686"/>
    </source>
</evidence>
<name>A0A501XL00_9SPHN</name>
<evidence type="ECO:0000256" key="2">
    <source>
        <dbReference type="ARBA" id="ARBA00022603"/>
    </source>
</evidence>
<evidence type="ECO:0000256" key="1">
    <source>
        <dbReference type="ARBA" id="ARBA00007494"/>
    </source>
</evidence>
<dbReference type="InterPro" id="IPR029063">
    <property type="entry name" value="SAM-dependent_MTases_sf"/>
</dbReference>
<dbReference type="Pfam" id="PF01189">
    <property type="entry name" value="Methyltr_RsmB-F"/>
    <property type="match status" value="1"/>
</dbReference>
<dbReference type="InterPro" id="IPR035926">
    <property type="entry name" value="NusB-like_sf"/>
</dbReference>
<dbReference type="GO" id="GO:0008173">
    <property type="term" value="F:RNA methyltransferase activity"/>
    <property type="evidence" value="ECO:0007669"/>
    <property type="project" value="InterPro"/>
</dbReference>
<keyword evidence="9" id="KW-1185">Reference proteome</keyword>
<organism evidence="8 9">
    <name type="scientific">Sandaracinobacter neustonicus</name>
    <dbReference type="NCBI Taxonomy" id="1715348"/>
    <lineage>
        <taxon>Bacteria</taxon>
        <taxon>Pseudomonadati</taxon>
        <taxon>Pseudomonadota</taxon>
        <taxon>Alphaproteobacteria</taxon>
        <taxon>Sphingomonadales</taxon>
        <taxon>Sphingosinicellaceae</taxon>
        <taxon>Sandaracinobacter</taxon>
    </lineage>
</organism>
<comment type="similarity">
    <text evidence="1 6">Belongs to the class I-like SAM-binding methyltransferase superfamily. RsmB/NOP family.</text>
</comment>
<gene>
    <name evidence="8" type="ORF">FJQ54_09320</name>
</gene>
<dbReference type="SUPFAM" id="SSF53335">
    <property type="entry name" value="S-adenosyl-L-methionine-dependent methyltransferases"/>
    <property type="match status" value="1"/>
</dbReference>
<comment type="caution">
    <text evidence="8">The sequence shown here is derived from an EMBL/GenBank/DDBJ whole genome shotgun (WGS) entry which is preliminary data.</text>
</comment>
<evidence type="ECO:0000256" key="3">
    <source>
        <dbReference type="ARBA" id="ARBA00022679"/>
    </source>
</evidence>
<dbReference type="PANTHER" id="PTHR22807">
    <property type="entry name" value="NOP2 YEAST -RELATED NOL1/NOP2/FMU SUN DOMAIN-CONTAINING"/>
    <property type="match status" value="1"/>
</dbReference>
<dbReference type="Gene3D" id="3.40.50.150">
    <property type="entry name" value="Vaccinia Virus protein VP39"/>
    <property type="match status" value="1"/>
</dbReference>
<dbReference type="Pfam" id="PF01029">
    <property type="entry name" value="NusB"/>
    <property type="match status" value="1"/>
</dbReference>
<reference evidence="8 9" key="1">
    <citation type="submission" date="2019-06" db="EMBL/GenBank/DDBJ databases">
        <authorList>
            <person name="Lee I."/>
            <person name="Jang G.I."/>
            <person name="Hwang C.Y."/>
        </authorList>
    </citation>
    <scope>NUCLEOTIDE SEQUENCE [LARGE SCALE GENOMIC DNA]</scope>
    <source>
        <strain evidence="8 9">PAMC 28131</strain>
    </source>
</reference>
<dbReference type="GO" id="GO:0006355">
    <property type="term" value="P:regulation of DNA-templated transcription"/>
    <property type="evidence" value="ECO:0007669"/>
    <property type="project" value="InterPro"/>
</dbReference>
<dbReference type="PROSITE" id="PS51686">
    <property type="entry name" value="SAM_MT_RSMB_NOP"/>
    <property type="match status" value="1"/>
</dbReference>